<reference evidence="1" key="1">
    <citation type="submission" date="2020-05" db="EMBL/GenBank/DDBJ databases">
        <title>Large-scale comparative analyses of tick genomes elucidate their genetic diversity and vector capacities.</title>
        <authorList>
            <person name="Jia N."/>
            <person name="Wang J."/>
            <person name="Shi W."/>
            <person name="Du L."/>
            <person name="Sun Y."/>
            <person name="Zhan W."/>
            <person name="Jiang J."/>
            <person name="Wang Q."/>
            <person name="Zhang B."/>
            <person name="Ji P."/>
            <person name="Sakyi L.B."/>
            <person name="Cui X."/>
            <person name="Yuan T."/>
            <person name="Jiang B."/>
            <person name="Yang W."/>
            <person name="Lam T.T.-Y."/>
            <person name="Chang Q."/>
            <person name="Ding S."/>
            <person name="Wang X."/>
            <person name="Zhu J."/>
            <person name="Ruan X."/>
            <person name="Zhao L."/>
            <person name="Wei J."/>
            <person name="Que T."/>
            <person name="Du C."/>
            <person name="Cheng J."/>
            <person name="Dai P."/>
            <person name="Han X."/>
            <person name="Huang E."/>
            <person name="Gao Y."/>
            <person name="Liu J."/>
            <person name="Shao H."/>
            <person name="Ye R."/>
            <person name="Li L."/>
            <person name="Wei W."/>
            <person name="Wang X."/>
            <person name="Wang C."/>
            <person name="Yang T."/>
            <person name="Huo Q."/>
            <person name="Li W."/>
            <person name="Guo W."/>
            <person name="Chen H."/>
            <person name="Zhou L."/>
            <person name="Ni X."/>
            <person name="Tian J."/>
            <person name="Zhou Y."/>
            <person name="Sheng Y."/>
            <person name="Liu T."/>
            <person name="Pan Y."/>
            <person name="Xia L."/>
            <person name="Li J."/>
            <person name="Zhao F."/>
            <person name="Cao W."/>
        </authorList>
    </citation>
    <scope>NUCLEOTIDE SEQUENCE</scope>
    <source>
        <strain evidence="1">Hyas-2018</strain>
    </source>
</reference>
<gene>
    <name evidence="1" type="ORF">HPB50_003576</name>
</gene>
<proteinExistence type="predicted"/>
<sequence length="90" mass="10448">MSRTEWALLHRWWMSRLARLHHHHHEGGVTRQQQRQFDGRSGVDGGKPRFSCHGGRRVAGTTPFTPQPHRCGRWRYRAAKLVYCADSSGK</sequence>
<name>A0ACB7SRV9_HYAAI</name>
<dbReference type="EMBL" id="CM023482">
    <property type="protein sequence ID" value="KAH6937681.1"/>
    <property type="molecule type" value="Genomic_DNA"/>
</dbReference>
<protein>
    <submittedName>
        <fullName evidence="1">Uncharacterized protein</fullName>
    </submittedName>
</protein>
<evidence type="ECO:0000313" key="1">
    <source>
        <dbReference type="EMBL" id="KAH6937681.1"/>
    </source>
</evidence>
<accession>A0ACB7SRV9</accession>
<keyword evidence="2" id="KW-1185">Reference proteome</keyword>
<evidence type="ECO:0000313" key="2">
    <source>
        <dbReference type="Proteomes" id="UP000821845"/>
    </source>
</evidence>
<comment type="caution">
    <text evidence="1">The sequence shown here is derived from an EMBL/GenBank/DDBJ whole genome shotgun (WGS) entry which is preliminary data.</text>
</comment>
<organism evidence="1 2">
    <name type="scientific">Hyalomma asiaticum</name>
    <name type="common">Tick</name>
    <dbReference type="NCBI Taxonomy" id="266040"/>
    <lineage>
        <taxon>Eukaryota</taxon>
        <taxon>Metazoa</taxon>
        <taxon>Ecdysozoa</taxon>
        <taxon>Arthropoda</taxon>
        <taxon>Chelicerata</taxon>
        <taxon>Arachnida</taxon>
        <taxon>Acari</taxon>
        <taxon>Parasitiformes</taxon>
        <taxon>Ixodida</taxon>
        <taxon>Ixodoidea</taxon>
        <taxon>Ixodidae</taxon>
        <taxon>Hyalomminae</taxon>
        <taxon>Hyalomma</taxon>
    </lineage>
</organism>
<dbReference type="Proteomes" id="UP000821845">
    <property type="component" value="Chromosome 2"/>
</dbReference>